<dbReference type="InterPro" id="IPR043132">
    <property type="entry name" value="BCAT-like_C"/>
</dbReference>
<dbReference type="GO" id="GO:0005739">
    <property type="term" value="C:mitochondrion"/>
    <property type="evidence" value="ECO:0007669"/>
    <property type="project" value="TreeGrafter"/>
</dbReference>
<dbReference type="PANTHER" id="PTHR11825">
    <property type="entry name" value="SUBGROUP IIII AMINOTRANSFERASE"/>
    <property type="match status" value="1"/>
</dbReference>
<keyword evidence="4" id="KW-0808">Transferase</keyword>
<feature type="chain" id="PRO_5043472369" evidence="7">
    <location>
        <begin position="28"/>
        <end position="99"/>
    </location>
</feature>
<organism evidence="8 9">
    <name type="scientific">Meganyctiphanes norvegica</name>
    <name type="common">Northern krill</name>
    <name type="synonym">Thysanopoda norvegica</name>
    <dbReference type="NCBI Taxonomy" id="48144"/>
    <lineage>
        <taxon>Eukaryota</taxon>
        <taxon>Metazoa</taxon>
        <taxon>Ecdysozoa</taxon>
        <taxon>Arthropoda</taxon>
        <taxon>Crustacea</taxon>
        <taxon>Multicrustacea</taxon>
        <taxon>Malacostraca</taxon>
        <taxon>Eumalacostraca</taxon>
        <taxon>Eucarida</taxon>
        <taxon>Euphausiacea</taxon>
        <taxon>Euphausiidae</taxon>
        <taxon>Meganyctiphanes</taxon>
    </lineage>
</organism>
<accession>A0AAV2SH09</accession>
<evidence type="ECO:0000313" key="9">
    <source>
        <dbReference type="Proteomes" id="UP001497623"/>
    </source>
</evidence>
<dbReference type="Proteomes" id="UP001497623">
    <property type="component" value="Unassembled WGS sequence"/>
</dbReference>
<sequence>PTLGIVKSKEALLFVILAPCGPYFSQGQPCNLLADPQWVRAWPGGCGDMKMGSNYGPTIAIAKSAEAQDLQQVLWLFGPNHQITEAGVMNIFFFLDKGN</sequence>
<dbReference type="EMBL" id="CAXKWB010064416">
    <property type="protein sequence ID" value="CAL4187645.1"/>
    <property type="molecule type" value="Genomic_DNA"/>
</dbReference>
<evidence type="ECO:0000256" key="6">
    <source>
        <dbReference type="ARBA" id="ARBA00023304"/>
    </source>
</evidence>
<evidence type="ECO:0000256" key="1">
    <source>
        <dbReference type="ARBA" id="ARBA00001933"/>
    </source>
</evidence>
<keyword evidence="6" id="KW-0100">Branched-chain amino acid biosynthesis</keyword>
<dbReference type="GO" id="GO:0009099">
    <property type="term" value="P:L-valine biosynthetic process"/>
    <property type="evidence" value="ECO:0007669"/>
    <property type="project" value="TreeGrafter"/>
</dbReference>
<gene>
    <name evidence="8" type="ORF">MNOR_LOCUS36206</name>
</gene>
<proteinExistence type="inferred from homology"/>
<dbReference type="InterPro" id="IPR005786">
    <property type="entry name" value="B_amino_transII"/>
</dbReference>
<feature type="non-terminal residue" evidence="8">
    <location>
        <position position="1"/>
    </location>
</feature>
<keyword evidence="5" id="KW-0663">Pyridoxal phosphate</keyword>
<protein>
    <submittedName>
        <fullName evidence="8">Uncharacterized protein</fullName>
    </submittedName>
</protein>
<keyword evidence="7" id="KW-0732">Signal</keyword>
<dbReference type="PANTHER" id="PTHR11825:SF44">
    <property type="entry name" value="BRANCHED-CHAIN-AMINO-ACID AMINOTRANSFERASE"/>
    <property type="match status" value="1"/>
</dbReference>
<keyword evidence="6" id="KW-0028">Amino-acid biosynthesis</keyword>
<dbReference type="AlphaFoldDB" id="A0AAV2SH09"/>
<name>A0AAV2SH09_MEGNR</name>
<dbReference type="Gene3D" id="3.20.10.10">
    <property type="entry name" value="D-amino Acid Aminotransferase, subunit A, domain 2"/>
    <property type="match status" value="1"/>
</dbReference>
<evidence type="ECO:0000256" key="2">
    <source>
        <dbReference type="ARBA" id="ARBA00009320"/>
    </source>
</evidence>
<dbReference type="Gene3D" id="3.30.470.10">
    <property type="match status" value="1"/>
</dbReference>
<evidence type="ECO:0000256" key="4">
    <source>
        <dbReference type="ARBA" id="ARBA00022679"/>
    </source>
</evidence>
<reference evidence="8 9" key="1">
    <citation type="submission" date="2024-05" db="EMBL/GenBank/DDBJ databases">
        <authorList>
            <person name="Wallberg A."/>
        </authorList>
    </citation>
    <scope>NUCLEOTIDE SEQUENCE [LARGE SCALE GENOMIC DNA]</scope>
</reference>
<evidence type="ECO:0000256" key="7">
    <source>
        <dbReference type="SAM" id="SignalP"/>
    </source>
</evidence>
<keyword evidence="3" id="KW-0032">Aminotransferase</keyword>
<dbReference type="InterPro" id="IPR036038">
    <property type="entry name" value="Aminotransferase-like"/>
</dbReference>
<dbReference type="GO" id="GO:0004084">
    <property type="term" value="F:branched-chain-amino-acid transaminase activity"/>
    <property type="evidence" value="ECO:0007669"/>
    <property type="project" value="InterPro"/>
</dbReference>
<comment type="similarity">
    <text evidence="2">Belongs to the class-IV pyridoxal-phosphate-dependent aminotransferase family.</text>
</comment>
<feature type="non-terminal residue" evidence="8">
    <location>
        <position position="99"/>
    </location>
</feature>
<comment type="caution">
    <text evidence="8">The sequence shown here is derived from an EMBL/GenBank/DDBJ whole genome shotgun (WGS) entry which is preliminary data.</text>
</comment>
<evidence type="ECO:0000313" key="8">
    <source>
        <dbReference type="EMBL" id="CAL4187645.1"/>
    </source>
</evidence>
<feature type="signal peptide" evidence="7">
    <location>
        <begin position="1"/>
        <end position="27"/>
    </location>
</feature>
<dbReference type="SUPFAM" id="SSF56752">
    <property type="entry name" value="D-aminoacid aminotransferase-like PLP-dependent enzymes"/>
    <property type="match status" value="1"/>
</dbReference>
<evidence type="ECO:0000256" key="5">
    <source>
        <dbReference type="ARBA" id="ARBA00022898"/>
    </source>
</evidence>
<evidence type="ECO:0000256" key="3">
    <source>
        <dbReference type="ARBA" id="ARBA00022576"/>
    </source>
</evidence>
<dbReference type="GO" id="GO:0009098">
    <property type="term" value="P:L-leucine biosynthetic process"/>
    <property type="evidence" value="ECO:0007669"/>
    <property type="project" value="TreeGrafter"/>
</dbReference>
<keyword evidence="9" id="KW-1185">Reference proteome</keyword>
<dbReference type="InterPro" id="IPR043131">
    <property type="entry name" value="BCAT-like_N"/>
</dbReference>
<comment type="cofactor">
    <cofactor evidence="1">
        <name>pyridoxal 5'-phosphate</name>
        <dbReference type="ChEBI" id="CHEBI:597326"/>
    </cofactor>
</comment>